<proteinExistence type="predicted"/>
<reference evidence="2" key="1">
    <citation type="journal article" date="2019" name="Int. J. Syst. Evol. Microbiol.">
        <title>The Global Catalogue of Microorganisms (GCM) 10K type strain sequencing project: providing services to taxonomists for standard genome sequencing and annotation.</title>
        <authorList>
            <consortium name="The Broad Institute Genomics Platform"/>
            <consortium name="The Broad Institute Genome Sequencing Center for Infectious Disease"/>
            <person name="Wu L."/>
            <person name="Ma J."/>
        </authorList>
    </citation>
    <scope>NUCLEOTIDE SEQUENCE [LARGE SCALE GENOMIC DNA]</scope>
    <source>
        <strain evidence="2">JCM 17978</strain>
    </source>
</reference>
<protein>
    <submittedName>
        <fullName evidence="1">Isoaspartyl peptidase/L-asparaginase family protein</fullName>
    </submittedName>
</protein>
<dbReference type="Proteomes" id="UP001596162">
    <property type="component" value="Unassembled WGS sequence"/>
</dbReference>
<dbReference type="PANTHER" id="PTHR10188:SF6">
    <property type="entry name" value="N(4)-(BETA-N-ACETYLGLUCOSAMINYL)-L-ASPARAGINASE"/>
    <property type="match status" value="1"/>
</dbReference>
<keyword evidence="2" id="KW-1185">Reference proteome</keyword>
<dbReference type="EMBL" id="JBHSLA010000001">
    <property type="protein sequence ID" value="MFC5194331.1"/>
    <property type="molecule type" value="Genomic_DNA"/>
</dbReference>
<dbReference type="Gene3D" id="3.60.20.30">
    <property type="entry name" value="(Glycosyl)asparaginase"/>
    <property type="match status" value="1"/>
</dbReference>
<evidence type="ECO:0000313" key="1">
    <source>
        <dbReference type="EMBL" id="MFC5194331.1"/>
    </source>
</evidence>
<name>A0ABW0C316_9FLAO</name>
<dbReference type="RefSeq" id="WP_376858436.1">
    <property type="nucleotide sequence ID" value="NZ_JBHSLA010000001.1"/>
</dbReference>
<evidence type="ECO:0000313" key="2">
    <source>
        <dbReference type="Proteomes" id="UP001596162"/>
    </source>
</evidence>
<dbReference type="Pfam" id="PF01112">
    <property type="entry name" value="Asparaginase_2"/>
    <property type="match status" value="1"/>
</dbReference>
<dbReference type="PANTHER" id="PTHR10188">
    <property type="entry name" value="L-ASPARAGINASE"/>
    <property type="match status" value="1"/>
</dbReference>
<dbReference type="SUPFAM" id="SSF56235">
    <property type="entry name" value="N-terminal nucleophile aminohydrolases (Ntn hydrolases)"/>
    <property type="match status" value="1"/>
</dbReference>
<organism evidence="1 2">
    <name type="scientific">Bizionia hallyeonensis</name>
    <dbReference type="NCBI Taxonomy" id="1123757"/>
    <lineage>
        <taxon>Bacteria</taxon>
        <taxon>Pseudomonadati</taxon>
        <taxon>Bacteroidota</taxon>
        <taxon>Flavobacteriia</taxon>
        <taxon>Flavobacteriales</taxon>
        <taxon>Flavobacteriaceae</taxon>
        <taxon>Bizionia</taxon>
    </lineage>
</organism>
<dbReference type="InterPro" id="IPR029055">
    <property type="entry name" value="Ntn_hydrolases_N"/>
</dbReference>
<accession>A0ABW0C316</accession>
<dbReference type="InterPro" id="IPR000246">
    <property type="entry name" value="Peptidase_T2"/>
</dbReference>
<dbReference type="CDD" id="cd04701">
    <property type="entry name" value="Asparaginase_2"/>
    <property type="match status" value="1"/>
</dbReference>
<comment type="caution">
    <text evidence="1">The sequence shown here is derived from an EMBL/GenBank/DDBJ whole genome shotgun (WGS) entry which is preliminary data.</text>
</comment>
<gene>
    <name evidence="1" type="ORF">ACFPH8_03220</name>
</gene>
<sequence length="369" mass="39776">MKNPLYVLILLILFFNCKSKEELEAISNLNNPEVIDSTKLQVNKFAIVIHGGAGTILKKNMTAEDEAAYEAKLEEAIRVGHKILSNGGSSLDAVEKTINILEDSPLFNAGKGAVFTHAETNELDASIMDGKTLNAGASAGTKTVKNPINLARAVMEKSPHVMLSGLGAETFAQEQGLTIVDSTYFFTENRFNGLKRLKEREEKAPANRVSKKEIDNKSAFYDATIKDSKFGTVGCVALDKNGNLAAGTSTGGMTNKRWGRIGDAPIIGAGTYANNNTCAVSSTGWGEFFIRAMVAHDISALMDYKGLTLQEAAREVIQKKVPELGGDGGIIAVDKYGNLVMEFNTAGMYRASMNDQGELTIGIYKDNEN</sequence>